<dbReference type="Gene3D" id="2.170.270.10">
    <property type="entry name" value="SET domain"/>
    <property type="match status" value="1"/>
</dbReference>
<evidence type="ECO:0000256" key="6">
    <source>
        <dbReference type="ARBA" id="ARBA00022691"/>
    </source>
</evidence>
<feature type="region of interest" description="Disordered" evidence="9">
    <location>
        <begin position="370"/>
        <end position="456"/>
    </location>
</feature>
<feature type="compositionally biased region" description="Polar residues" evidence="9">
    <location>
        <begin position="404"/>
        <end position="414"/>
    </location>
</feature>
<comment type="subcellular location">
    <subcellularLocation>
        <location evidence="2">Chromosome</location>
    </subcellularLocation>
    <subcellularLocation>
        <location evidence="1">Nucleus</location>
    </subcellularLocation>
</comment>
<dbReference type="Gene3D" id="1.10.10.1700">
    <property type="entry name" value="Histone-lysine N-methyltransferase"/>
    <property type="match status" value="1"/>
</dbReference>
<feature type="domain" description="SET" evidence="10">
    <location>
        <begin position="114"/>
        <end position="254"/>
    </location>
</feature>
<dbReference type="GO" id="GO:0032259">
    <property type="term" value="P:methylation"/>
    <property type="evidence" value="ECO:0007669"/>
    <property type="project" value="UniProtKB-KW"/>
</dbReference>
<keyword evidence="8" id="KW-0539">Nucleus</keyword>
<dbReference type="PANTHER" id="PTHR12977:SF4">
    <property type="entry name" value="HISTONE-LYSINE N-METHYLTRANSFERASE KMT5B"/>
    <property type="match status" value="1"/>
</dbReference>
<dbReference type="Proteomes" id="UP001213623">
    <property type="component" value="Chromosome 1"/>
</dbReference>
<dbReference type="SUPFAM" id="SSF82199">
    <property type="entry name" value="SET domain"/>
    <property type="match status" value="1"/>
</dbReference>
<feature type="region of interest" description="Disordered" evidence="9">
    <location>
        <begin position="285"/>
        <end position="306"/>
    </location>
</feature>
<dbReference type="GO" id="GO:0140999">
    <property type="term" value="F:histone H3K4 trimethyltransferase activity"/>
    <property type="evidence" value="ECO:0007669"/>
    <property type="project" value="UniProtKB-EC"/>
</dbReference>
<organism evidence="11 12">
    <name type="scientific">Malassezia nana</name>
    <dbReference type="NCBI Taxonomy" id="180528"/>
    <lineage>
        <taxon>Eukaryota</taxon>
        <taxon>Fungi</taxon>
        <taxon>Dikarya</taxon>
        <taxon>Basidiomycota</taxon>
        <taxon>Ustilaginomycotina</taxon>
        <taxon>Malasseziomycetes</taxon>
        <taxon>Malasseziales</taxon>
        <taxon>Malasseziaceae</taxon>
        <taxon>Malassezia</taxon>
    </lineage>
</organism>
<name>A0AAF0J264_9BASI</name>
<dbReference type="InterPro" id="IPR046341">
    <property type="entry name" value="SET_dom_sf"/>
</dbReference>
<dbReference type="PANTHER" id="PTHR12977">
    <property type="entry name" value="SUPPRESSOR OF VARIEGATION 4-20-RELATED"/>
    <property type="match status" value="1"/>
</dbReference>
<feature type="compositionally biased region" description="Basic and acidic residues" evidence="9">
    <location>
        <begin position="530"/>
        <end position="541"/>
    </location>
</feature>
<dbReference type="EMBL" id="CP119892">
    <property type="protein sequence ID" value="WFD25268.1"/>
    <property type="molecule type" value="Genomic_DNA"/>
</dbReference>
<sequence>MEELPADDDLLSCMLVDSLEFEPSIVSHKMNPAFRPMRFDRIAMTRLIQQQVIWEQDLSKAWETFCAFPVVQKHMAGKTPAQRQVFESHAIRYMQAYLPDAGFEYAVTHRYRTARLRRAQAEDADAETSGHPAPAAPGRTDLCILALREFQPNESITYCTAALKDLSAAEDEALREEAANARATDVHDGRVLPQRDFSIIRSSSRKCSQLLLGPARFINHDCHPNAEFRRSGHRLSIRCIRPIKRNEEITTYYGDNYFEWGNKECMCATCERQHRGYFSRAANTTRDAETGDERTLRSHTAQSVREQVSIPPQDLIAYQMDLEATGPLCECLTCHAPFRAPEKWWTPDECSRCERHYKLYKCDWPCRRPKENPAEQTTSARSSKRRGLATPAVAPKRRKAAQPDTESFAQTSPVKLSPVREVPETWRDTSPAPTRLAHRRRRFEVRSDDSDDGWDEGALRPKILGHGASTDVLASYWGAPEGARRQRRPTHHCITVLSERASQRGDAVAPCDASREKPRRVPPKRAAVPPREDSYRRRPETQSDSSSLSDESQDPAASTPQDSTPVPQIATKGPERTSVSNLALFWSGGVQGRTRQQARQNRGAAPSSGGTLHSVRHGPNGRAARRTATKLSSSPPSHAAATRSPSTEESKVDVARAVSQPRSPAPAAPAAPVAPVAPAVIKTEPLSLRSPAPETRMSEPAPSVSRPAPLPTTALPPGVPPRQPLRRNLRWGSGKTSSSRPPSAPAPPVRTTWSPLMPTQRPAAKPAGVAPCTHSP</sequence>
<dbReference type="EC" id="2.1.1.354" evidence="11"/>
<feature type="region of interest" description="Disordered" evidence="9">
    <location>
        <begin position="497"/>
        <end position="577"/>
    </location>
</feature>
<evidence type="ECO:0000256" key="3">
    <source>
        <dbReference type="ARBA" id="ARBA00022454"/>
    </source>
</evidence>
<keyword evidence="5 11" id="KW-0808">Transferase</keyword>
<evidence type="ECO:0000256" key="1">
    <source>
        <dbReference type="ARBA" id="ARBA00004123"/>
    </source>
</evidence>
<keyword evidence="6" id="KW-0949">S-adenosyl-L-methionine</keyword>
<evidence type="ECO:0000256" key="2">
    <source>
        <dbReference type="ARBA" id="ARBA00004286"/>
    </source>
</evidence>
<dbReference type="Pfam" id="PF00856">
    <property type="entry name" value="SET"/>
    <property type="match status" value="1"/>
</dbReference>
<feature type="compositionally biased region" description="Basic and acidic residues" evidence="9">
    <location>
        <begin position="286"/>
        <end position="296"/>
    </location>
</feature>
<keyword evidence="4 11" id="KW-0489">Methyltransferase</keyword>
<keyword evidence="12" id="KW-1185">Reference proteome</keyword>
<evidence type="ECO:0000313" key="12">
    <source>
        <dbReference type="Proteomes" id="UP001213623"/>
    </source>
</evidence>
<dbReference type="GO" id="GO:0005634">
    <property type="term" value="C:nucleus"/>
    <property type="evidence" value="ECO:0007669"/>
    <property type="project" value="UniProtKB-SubCell"/>
</dbReference>
<dbReference type="InterPro" id="IPR039977">
    <property type="entry name" value="Suv4-20/Set9"/>
</dbReference>
<evidence type="ECO:0000313" key="11">
    <source>
        <dbReference type="EMBL" id="WFD25268.1"/>
    </source>
</evidence>
<protein>
    <submittedName>
        <fullName evidence="11">[histone H3]-lysine(4) N-trimethyltransferase</fullName>
        <ecNumber evidence="11">2.1.1.354</ecNumber>
    </submittedName>
</protein>
<evidence type="ECO:0000256" key="7">
    <source>
        <dbReference type="ARBA" id="ARBA00022853"/>
    </source>
</evidence>
<feature type="region of interest" description="Disordered" evidence="9">
    <location>
        <begin position="591"/>
        <end position="776"/>
    </location>
</feature>
<dbReference type="PROSITE" id="PS50280">
    <property type="entry name" value="SET"/>
    <property type="match status" value="1"/>
</dbReference>
<dbReference type="InterPro" id="IPR041938">
    <property type="entry name" value="Hist-Lys_N-MTase_N"/>
</dbReference>
<dbReference type="AlphaFoldDB" id="A0AAF0J264"/>
<dbReference type="GO" id="GO:0005694">
    <property type="term" value="C:chromosome"/>
    <property type="evidence" value="ECO:0007669"/>
    <property type="project" value="UniProtKB-SubCell"/>
</dbReference>
<keyword evidence="7" id="KW-0156">Chromatin regulator</keyword>
<evidence type="ECO:0000256" key="4">
    <source>
        <dbReference type="ARBA" id="ARBA00022603"/>
    </source>
</evidence>
<evidence type="ECO:0000256" key="8">
    <source>
        <dbReference type="ARBA" id="ARBA00023242"/>
    </source>
</evidence>
<reference evidence="11" key="1">
    <citation type="submission" date="2023-03" db="EMBL/GenBank/DDBJ databases">
        <title>Mating type loci evolution in Malassezia.</title>
        <authorList>
            <person name="Coelho M.A."/>
        </authorList>
    </citation>
    <scope>NUCLEOTIDE SEQUENCE</scope>
    <source>
        <strain evidence="11">CBS 9557</strain>
    </source>
</reference>
<dbReference type="PRINTS" id="PR01217">
    <property type="entry name" value="PRICHEXTENSN"/>
</dbReference>
<feature type="compositionally biased region" description="Low complexity" evidence="9">
    <location>
        <begin position="670"/>
        <end position="680"/>
    </location>
</feature>
<proteinExistence type="predicted"/>
<evidence type="ECO:0000256" key="5">
    <source>
        <dbReference type="ARBA" id="ARBA00022679"/>
    </source>
</evidence>
<dbReference type="GO" id="GO:0042799">
    <property type="term" value="F:histone H4K20 methyltransferase activity"/>
    <property type="evidence" value="ECO:0007669"/>
    <property type="project" value="TreeGrafter"/>
</dbReference>
<keyword evidence="3" id="KW-0158">Chromosome</keyword>
<evidence type="ECO:0000256" key="9">
    <source>
        <dbReference type="SAM" id="MobiDB-lite"/>
    </source>
</evidence>
<accession>A0AAF0J264</accession>
<dbReference type="InterPro" id="IPR001214">
    <property type="entry name" value="SET_dom"/>
</dbReference>
<dbReference type="SMART" id="SM00317">
    <property type="entry name" value="SET"/>
    <property type="match status" value="1"/>
</dbReference>
<feature type="compositionally biased region" description="Polar residues" evidence="9">
    <location>
        <begin position="555"/>
        <end position="566"/>
    </location>
</feature>
<evidence type="ECO:0000259" key="10">
    <source>
        <dbReference type="PROSITE" id="PS50280"/>
    </source>
</evidence>
<gene>
    <name evidence="11" type="primary">set9</name>
    <name evidence="11" type="ORF">MNAN1_000235</name>
</gene>